<name>A0A317WXB4_9EURO</name>
<evidence type="ECO:0000313" key="3">
    <source>
        <dbReference type="EMBL" id="PWY89972.1"/>
    </source>
</evidence>
<evidence type="ECO:0000313" key="4">
    <source>
        <dbReference type="Proteomes" id="UP000247233"/>
    </source>
</evidence>
<gene>
    <name evidence="3" type="ORF">BO70DRAFT_377186</name>
</gene>
<feature type="transmembrane region" description="Helical" evidence="2">
    <location>
        <begin position="116"/>
        <end position="138"/>
    </location>
</feature>
<feature type="region of interest" description="Disordered" evidence="1">
    <location>
        <begin position="183"/>
        <end position="203"/>
    </location>
</feature>
<dbReference type="GeneID" id="37067415"/>
<feature type="compositionally biased region" description="Low complexity" evidence="1">
    <location>
        <begin position="183"/>
        <end position="202"/>
    </location>
</feature>
<keyword evidence="2" id="KW-0812">Transmembrane</keyword>
<protein>
    <submittedName>
        <fullName evidence="3">Uncharacterized protein</fullName>
    </submittedName>
</protein>
<sequence>MSSITTTISHIPSASDTDETKFLTRTRTLRHTRLCLAILTVSIAIPTIACEAIAYHHYRQTASYSRVWLYLWPLNLDLRPTIAVLACGSVIALQNLIYVVVALIPSPHPHIRRLNLLALSTSLAGFLAALIGLIFVIYRPGAHHPSGFATTETLHSWTCKWEEIRYGGTADSVSNATFISTSTSTSVSGSASGSNSTSSGNGIVAGSSAPSHFRRDCDVTRAAFIMLGVLLGLEIVMGVVAGVGVWVGRRVERERERERGSGMGKSEVELELVEGRGGKRAGAGVEGGVEKYPGT</sequence>
<accession>A0A317WXB4</accession>
<dbReference type="OrthoDB" id="3890746at2759"/>
<reference evidence="3 4" key="1">
    <citation type="submission" date="2016-12" db="EMBL/GenBank/DDBJ databases">
        <title>The genomes of Aspergillus section Nigri reveals drivers in fungal speciation.</title>
        <authorList>
            <consortium name="DOE Joint Genome Institute"/>
            <person name="Vesth T.C."/>
            <person name="Nybo J."/>
            <person name="Theobald S."/>
            <person name="Brandl J."/>
            <person name="Frisvad J.C."/>
            <person name="Nielsen K.F."/>
            <person name="Lyhne E.K."/>
            <person name="Kogle M.E."/>
            <person name="Kuo A."/>
            <person name="Riley R."/>
            <person name="Clum A."/>
            <person name="Nolan M."/>
            <person name="Lipzen A."/>
            <person name="Salamov A."/>
            <person name="Henrissat B."/>
            <person name="Wiebenga A."/>
            <person name="De Vries R.P."/>
            <person name="Grigoriev I.V."/>
            <person name="Mortensen U.H."/>
            <person name="Andersen M.R."/>
            <person name="Baker S.E."/>
        </authorList>
    </citation>
    <scope>NUCLEOTIDE SEQUENCE [LARGE SCALE GENOMIC DNA]</scope>
    <source>
        <strain evidence="3 4">CBS 117.55</strain>
    </source>
</reference>
<feature type="transmembrane region" description="Helical" evidence="2">
    <location>
        <begin position="222"/>
        <end position="247"/>
    </location>
</feature>
<organism evidence="3 4">
    <name type="scientific">Aspergillus heteromorphus CBS 117.55</name>
    <dbReference type="NCBI Taxonomy" id="1448321"/>
    <lineage>
        <taxon>Eukaryota</taxon>
        <taxon>Fungi</taxon>
        <taxon>Dikarya</taxon>
        <taxon>Ascomycota</taxon>
        <taxon>Pezizomycotina</taxon>
        <taxon>Eurotiomycetes</taxon>
        <taxon>Eurotiomycetidae</taxon>
        <taxon>Eurotiales</taxon>
        <taxon>Aspergillaceae</taxon>
        <taxon>Aspergillus</taxon>
        <taxon>Aspergillus subgen. Circumdati</taxon>
    </lineage>
</organism>
<comment type="caution">
    <text evidence="3">The sequence shown here is derived from an EMBL/GenBank/DDBJ whole genome shotgun (WGS) entry which is preliminary data.</text>
</comment>
<evidence type="ECO:0000256" key="1">
    <source>
        <dbReference type="SAM" id="MobiDB-lite"/>
    </source>
</evidence>
<dbReference type="AlphaFoldDB" id="A0A317WXB4"/>
<dbReference type="Proteomes" id="UP000247233">
    <property type="component" value="Unassembled WGS sequence"/>
</dbReference>
<dbReference type="RefSeq" id="XP_025402803.1">
    <property type="nucleotide sequence ID" value="XM_025545178.1"/>
</dbReference>
<proteinExistence type="predicted"/>
<keyword evidence="2" id="KW-0472">Membrane</keyword>
<feature type="region of interest" description="Disordered" evidence="1">
    <location>
        <begin position="253"/>
        <end position="295"/>
    </location>
</feature>
<keyword evidence="4" id="KW-1185">Reference proteome</keyword>
<keyword evidence="2" id="KW-1133">Transmembrane helix</keyword>
<feature type="transmembrane region" description="Helical" evidence="2">
    <location>
        <begin position="34"/>
        <end position="58"/>
    </location>
</feature>
<dbReference type="EMBL" id="MSFL01000003">
    <property type="protein sequence ID" value="PWY89972.1"/>
    <property type="molecule type" value="Genomic_DNA"/>
</dbReference>
<dbReference type="VEuPathDB" id="FungiDB:BO70DRAFT_377186"/>
<feature type="transmembrane region" description="Helical" evidence="2">
    <location>
        <begin position="78"/>
        <end position="104"/>
    </location>
</feature>
<evidence type="ECO:0000256" key="2">
    <source>
        <dbReference type="SAM" id="Phobius"/>
    </source>
</evidence>